<feature type="domain" description="Tyr recombinase" evidence="3">
    <location>
        <begin position="38"/>
        <end position="222"/>
    </location>
</feature>
<keyword evidence="1" id="KW-0238">DNA-binding</keyword>
<evidence type="ECO:0000313" key="4">
    <source>
        <dbReference type="EMBL" id="KKK62177.1"/>
    </source>
</evidence>
<dbReference type="Gene3D" id="1.10.443.10">
    <property type="entry name" value="Intergrase catalytic core"/>
    <property type="match status" value="1"/>
</dbReference>
<dbReference type="InterPro" id="IPR013762">
    <property type="entry name" value="Integrase-like_cat_sf"/>
</dbReference>
<dbReference type="SUPFAM" id="SSF56349">
    <property type="entry name" value="DNA breaking-rejoining enzymes"/>
    <property type="match status" value="1"/>
</dbReference>
<name>A0A0F8WZ72_9ZZZZ</name>
<keyword evidence="2" id="KW-0233">DNA recombination</keyword>
<dbReference type="InterPro" id="IPR010998">
    <property type="entry name" value="Integrase_recombinase_N"/>
</dbReference>
<evidence type="ECO:0000256" key="1">
    <source>
        <dbReference type="ARBA" id="ARBA00023125"/>
    </source>
</evidence>
<dbReference type="InterPro" id="IPR002104">
    <property type="entry name" value="Integrase_catalytic"/>
</dbReference>
<accession>A0A0F8WZ72</accession>
<organism evidence="4">
    <name type="scientific">marine sediment metagenome</name>
    <dbReference type="NCBI Taxonomy" id="412755"/>
    <lineage>
        <taxon>unclassified sequences</taxon>
        <taxon>metagenomes</taxon>
        <taxon>ecological metagenomes</taxon>
    </lineage>
</organism>
<dbReference type="EMBL" id="LAZR01062122">
    <property type="protein sequence ID" value="KKK62177.1"/>
    <property type="molecule type" value="Genomic_DNA"/>
</dbReference>
<dbReference type="Pfam" id="PF00589">
    <property type="entry name" value="Phage_integrase"/>
    <property type="match status" value="1"/>
</dbReference>
<dbReference type="PANTHER" id="PTHR30349:SF41">
    <property type="entry name" value="INTEGRASE_RECOMBINASE PROTEIN MJ0367-RELATED"/>
    <property type="match status" value="1"/>
</dbReference>
<gene>
    <name evidence="4" type="ORF">LCGC14_3006940</name>
</gene>
<evidence type="ECO:0000256" key="2">
    <source>
        <dbReference type="ARBA" id="ARBA00023172"/>
    </source>
</evidence>
<dbReference type="PANTHER" id="PTHR30349">
    <property type="entry name" value="PHAGE INTEGRASE-RELATED"/>
    <property type="match status" value="1"/>
</dbReference>
<dbReference type="InterPro" id="IPR011010">
    <property type="entry name" value="DNA_brk_join_enz"/>
</dbReference>
<protein>
    <recommendedName>
        <fullName evidence="3">Tyr recombinase domain-containing protein</fullName>
    </recommendedName>
</protein>
<sequence>TVQGYVRTLKSFFSWVVREGYLESNIVAGIPVPKAPNKIINSFNAEQIASLAAACQRENSIGYRNLVMLMLMLDSGLRVSELTAIELDDVDLGEGFIRVRSGKGNRERLVPIGSVVLKLLWKYLNQSRPQPISEKIIKVFLSFDGLSLTRSGIQQMLRRCGKRAGISGVRCSPHTLRHSFAKNYLLNGGDTFSLQKILGHSSLASVRTYLSLFAADLKKQHQRFSPVDNLADNKSLYPLLRASAKK</sequence>
<dbReference type="GO" id="GO:0006310">
    <property type="term" value="P:DNA recombination"/>
    <property type="evidence" value="ECO:0007669"/>
    <property type="project" value="UniProtKB-KW"/>
</dbReference>
<dbReference type="Gene3D" id="1.10.150.130">
    <property type="match status" value="1"/>
</dbReference>
<feature type="non-terminal residue" evidence="4">
    <location>
        <position position="1"/>
    </location>
</feature>
<dbReference type="GO" id="GO:0015074">
    <property type="term" value="P:DNA integration"/>
    <property type="evidence" value="ECO:0007669"/>
    <property type="project" value="InterPro"/>
</dbReference>
<dbReference type="PROSITE" id="PS51898">
    <property type="entry name" value="TYR_RECOMBINASE"/>
    <property type="match status" value="1"/>
</dbReference>
<proteinExistence type="predicted"/>
<dbReference type="GO" id="GO:0003677">
    <property type="term" value="F:DNA binding"/>
    <property type="evidence" value="ECO:0007669"/>
    <property type="project" value="UniProtKB-KW"/>
</dbReference>
<comment type="caution">
    <text evidence="4">The sequence shown here is derived from an EMBL/GenBank/DDBJ whole genome shotgun (WGS) entry which is preliminary data.</text>
</comment>
<reference evidence="4" key="1">
    <citation type="journal article" date="2015" name="Nature">
        <title>Complex archaea that bridge the gap between prokaryotes and eukaryotes.</title>
        <authorList>
            <person name="Spang A."/>
            <person name="Saw J.H."/>
            <person name="Jorgensen S.L."/>
            <person name="Zaremba-Niedzwiedzka K."/>
            <person name="Martijn J."/>
            <person name="Lind A.E."/>
            <person name="van Eijk R."/>
            <person name="Schleper C."/>
            <person name="Guy L."/>
            <person name="Ettema T.J."/>
        </authorList>
    </citation>
    <scope>NUCLEOTIDE SEQUENCE</scope>
</reference>
<evidence type="ECO:0000259" key="3">
    <source>
        <dbReference type="PROSITE" id="PS51898"/>
    </source>
</evidence>
<dbReference type="InterPro" id="IPR050090">
    <property type="entry name" value="Tyrosine_recombinase_XerCD"/>
</dbReference>
<dbReference type="AlphaFoldDB" id="A0A0F8WZ72"/>